<dbReference type="Proteomes" id="UP000295645">
    <property type="component" value="Unassembled WGS sequence"/>
</dbReference>
<gene>
    <name evidence="2" type="ORF">EC912_10652</name>
</gene>
<reference evidence="2 3" key="1">
    <citation type="submission" date="2019-03" db="EMBL/GenBank/DDBJ databases">
        <title>Above-ground endophytic microbial communities from plants in different locations in the United States.</title>
        <authorList>
            <person name="Frank C."/>
        </authorList>
    </citation>
    <scope>NUCLEOTIDE SEQUENCE [LARGE SCALE GENOMIC DNA]</scope>
    <source>
        <strain evidence="2 3">LP_13_YM</strain>
    </source>
</reference>
<keyword evidence="1" id="KW-0732">Signal</keyword>
<dbReference type="EMBL" id="SMCS01000006">
    <property type="protein sequence ID" value="TCV92714.1"/>
    <property type="molecule type" value="Genomic_DNA"/>
</dbReference>
<evidence type="ECO:0000313" key="2">
    <source>
        <dbReference type="EMBL" id="TCV92714.1"/>
    </source>
</evidence>
<dbReference type="OrthoDB" id="5959777at2"/>
<keyword evidence="3" id="KW-1185">Reference proteome</keyword>
<evidence type="ECO:0000313" key="3">
    <source>
        <dbReference type="Proteomes" id="UP000295645"/>
    </source>
</evidence>
<feature type="chain" id="PRO_5020506646" evidence="1">
    <location>
        <begin position="23"/>
        <end position="176"/>
    </location>
</feature>
<accession>A0A4R3YNI4</accession>
<proteinExistence type="predicted"/>
<evidence type="ECO:0000256" key="1">
    <source>
        <dbReference type="SAM" id="SignalP"/>
    </source>
</evidence>
<dbReference type="RefSeq" id="WP_132145364.1">
    <property type="nucleotide sequence ID" value="NZ_SMCS01000006.1"/>
</dbReference>
<comment type="caution">
    <text evidence="2">The sequence shown here is derived from an EMBL/GenBank/DDBJ whole genome shotgun (WGS) entry which is preliminary data.</text>
</comment>
<feature type="signal peptide" evidence="1">
    <location>
        <begin position="1"/>
        <end position="22"/>
    </location>
</feature>
<organism evidence="2 3">
    <name type="scientific">Luteibacter rhizovicinus</name>
    <dbReference type="NCBI Taxonomy" id="242606"/>
    <lineage>
        <taxon>Bacteria</taxon>
        <taxon>Pseudomonadati</taxon>
        <taxon>Pseudomonadota</taxon>
        <taxon>Gammaproteobacteria</taxon>
        <taxon>Lysobacterales</taxon>
        <taxon>Rhodanobacteraceae</taxon>
        <taxon>Luteibacter</taxon>
    </lineage>
</organism>
<name>A0A4R3YNI4_9GAMM</name>
<sequence>MTNRISISMLLPVLLAAAFPQAALCDPDGLHAVFAKTNGDVIEVDSRSGTLRTPRLHDTVLRDCSDEFQACFTDGHGFAFAYFRKCNDAETANYERLRFSPKIVSALHNDLWIVFDASPNYMFHYVIPKGVVGIYVGATPSYDFRSVLRQRNFRLSSLDATEYRITDSDAFASCSE</sequence>
<dbReference type="AlphaFoldDB" id="A0A4R3YNI4"/>
<protein>
    <submittedName>
        <fullName evidence="2">Uncharacterized protein</fullName>
    </submittedName>
</protein>